<dbReference type="AlphaFoldDB" id="A0A165CG20"/>
<protein>
    <submittedName>
        <fullName evidence="1">Uncharacterized protein</fullName>
    </submittedName>
</protein>
<sequence>MARRHRESSLPYRSTFFAPRWLFCVPVLSTPKRHGPVFLRLLALNGFYVLSSGSSAGECVLGRFLPHWIGRYLGIPHLPELTLASTFEAGRKEGIELSNTEAVSAELLYHVTDLRLDDEQLGICVEWRPLYSLNNSTPVTALARSAEAADINEIGTRGI</sequence>
<name>A0A165CG20_EXIGL</name>
<evidence type="ECO:0000313" key="2">
    <source>
        <dbReference type="Proteomes" id="UP000077266"/>
    </source>
</evidence>
<organism evidence="1 2">
    <name type="scientific">Exidia glandulosa HHB12029</name>
    <dbReference type="NCBI Taxonomy" id="1314781"/>
    <lineage>
        <taxon>Eukaryota</taxon>
        <taxon>Fungi</taxon>
        <taxon>Dikarya</taxon>
        <taxon>Basidiomycota</taxon>
        <taxon>Agaricomycotina</taxon>
        <taxon>Agaricomycetes</taxon>
        <taxon>Auriculariales</taxon>
        <taxon>Exidiaceae</taxon>
        <taxon>Exidia</taxon>
    </lineage>
</organism>
<proteinExistence type="predicted"/>
<dbReference type="InParanoid" id="A0A165CG20"/>
<gene>
    <name evidence="1" type="ORF">EXIGLDRAFT_729779</name>
</gene>
<keyword evidence="2" id="KW-1185">Reference proteome</keyword>
<reference evidence="1 2" key="1">
    <citation type="journal article" date="2016" name="Mol. Biol. Evol.">
        <title>Comparative Genomics of Early-Diverging Mushroom-Forming Fungi Provides Insights into the Origins of Lignocellulose Decay Capabilities.</title>
        <authorList>
            <person name="Nagy L.G."/>
            <person name="Riley R."/>
            <person name="Tritt A."/>
            <person name="Adam C."/>
            <person name="Daum C."/>
            <person name="Floudas D."/>
            <person name="Sun H."/>
            <person name="Yadav J.S."/>
            <person name="Pangilinan J."/>
            <person name="Larsson K.H."/>
            <person name="Matsuura K."/>
            <person name="Barry K."/>
            <person name="Labutti K."/>
            <person name="Kuo R."/>
            <person name="Ohm R.A."/>
            <person name="Bhattacharya S.S."/>
            <person name="Shirouzu T."/>
            <person name="Yoshinaga Y."/>
            <person name="Martin F.M."/>
            <person name="Grigoriev I.V."/>
            <person name="Hibbett D.S."/>
        </authorList>
    </citation>
    <scope>NUCLEOTIDE SEQUENCE [LARGE SCALE GENOMIC DNA]</scope>
    <source>
        <strain evidence="1 2">HHB12029</strain>
    </source>
</reference>
<evidence type="ECO:0000313" key="1">
    <source>
        <dbReference type="EMBL" id="KZV82387.1"/>
    </source>
</evidence>
<accession>A0A165CG20</accession>
<dbReference type="Proteomes" id="UP000077266">
    <property type="component" value="Unassembled WGS sequence"/>
</dbReference>
<dbReference type="EMBL" id="KV426327">
    <property type="protein sequence ID" value="KZV82387.1"/>
    <property type="molecule type" value="Genomic_DNA"/>
</dbReference>